<sequence>MEFPIGKMEEIPFQSKELGEELSLLAYLPANYSPLYKYSLLIAQDGRDYFQLGRIGRIADELLGKNEIEKVLIIGVPYHSVEDRRQKYHPQGEKHHAYIRFLAHELIPYLDERYPTYQMGMGRALVGDSLAATASLLAAIQYPHTFGKVLLQSPYVNEEVLLAVKNFHTPELLNIYHTVGERETVVRTSSPDKDFLTPNRELSRIFKEKGFGYFYEEFSGDHTWTYWQPNLKRAMKTCFLDECFSI</sequence>
<keyword evidence="2" id="KW-1185">Reference proteome</keyword>
<dbReference type="Pfam" id="PF00756">
    <property type="entry name" value="Esterase"/>
    <property type="match status" value="1"/>
</dbReference>
<gene>
    <name evidence="1" type="ORF">J2S25_001774</name>
</gene>
<dbReference type="InterPro" id="IPR029058">
    <property type="entry name" value="AB_hydrolase_fold"/>
</dbReference>
<dbReference type="InterPro" id="IPR050583">
    <property type="entry name" value="Mycobacterial_A85_antigen"/>
</dbReference>
<dbReference type="Proteomes" id="UP001242313">
    <property type="component" value="Unassembled WGS sequence"/>
</dbReference>
<comment type="caution">
    <text evidence="1">The sequence shown here is derived from an EMBL/GenBank/DDBJ whole genome shotgun (WGS) entry which is preliminary data.</text>
</comment>
<evidence type="ECO:0000313" key="2">
    <source>
        <dbReference type="Proteomes" id="UP001242313"/>
    </source>
</evidence>
<evidence type="ECO:0000313" key="1">
    <source>
        <dbReference type="EMBL" id="MDQ0413570.1"/>
    </source>
</evidence>
<dbReference type="SUPFAM" id="SSF53474">
    <property type="entry name" value="alpha/beta-Hydrolases"/>
    <property type="match status" value="1"/>
</dbReference>
<protein>
    <submittedName>
        <fullName evidence="1">Enterochelin esterase-like enzyme</fullName>
    </submittedName>
</protein>
<proteinExistence type="predicted"/>
<organism evidence="1 2">
    <name type="scientific">Mesobacillus stamsii</name>
    <dbReference type="NCBI Taxonomy" id="225347"/>
    <lineage>
        <taxon>Bacteria</taxon>
        <taxon>Bacillati</taxon>
        <taxon>Bacillota</taxon>
        <taxon>Bacilli</taxon>
        <taxon>Bacillales</taxon>
        <taxon>Bacillaceae</taxon>
        <taxon>Mesobacillus</taxon>
    </lineage>
</organism>
<dbReference type="PANTHER" id="PTHR48098">
    <property type="entry name" value="ENTEROCHELIN ESTERASE-RELATED"/>
    <property type="match status" value="1"/>
</dbReference>
<dbReference type="EMBL" id="JAUSUN010000008">
    <property type="protein sequence ID" value="MDQ0413570.1"/>
    <property type="molecule type" value="Genomic_DNA"/>
</dbReference>
<dbReference type="Gene3D" id="3.40.50.1820">
    <property type="entry name" value="alpha/beta hydrolase"/>
    <property type="match status" value="1"/>
</dbReference>
<dbReference type="RefSeq" id="WP_307191703.1">
    <property type="nucleotide sequence ID" value="NZ_JAUSUN010000008.1"/>
</dbReference>
<accession>A0ABU0FUH4</accession>
<dbReference type="InterPro" id="IPR000801">
    <property type="entry name" value="Esterase-like"/>
</dbReference>
<dbReference type="PANTHER" id="PTHR48098:SF3">
    <property type="entry name" value="IRON(III) ENTEROBACTIN ESTERASE"/>
    <property type="match status" value="1"/>
</dbReference>
<reference evidence="1 2" key="1">
    <citation type="submission" date="2023-07" db="EMBL/GenBank/DDBJ databases">
        <title>Genomic Encyclopedia of Type Strains, Phase IV (KMG-IV): sequencing the most valuable type-strain genomes for metagenomic binning, comparative biology and taxonomic classification.</title>
        <authorList>
            <person name="Goeker M."/>
        </authorList>
    </citation>
    <scope>NUCLEOTIDE SEQUENCE [LARGE SCALE GENOMIC DNA]</scope>
    <source>
        <strain evidence="1 2">DSM 19598</strain>
    </source>
</reference>
<name>A0ABU0FUH4_9BACI</name>